<dbReference type="GO" id="GO:0006396">
    <property type="term" value="P:RNA processing"/>
    <property type="evidence" value="ECO:0007669"/>
    <property type="project" value="InterPro"/>
</dbReference>
<keyword evidence="1 4" id="KW-0489">Methyltransferase</keyword>
<reference evidence="4" key="2">
    <citation type="submission" date="2009-09" db="EMBL/GenBank/DDBJ databases">
        <title>Complete sequence of chromosome of Candidatus Accumulibacter phosphatis clade IIA str. UW-1.</title>
        <authorList>
            <consortium name="US DOE Joint Genome Institute"/>
            <person name="Martin H.G."/>
            <person name="Ivanova N."/>
            <person name="Kunin V."/>
            <person name="Warnecke F."/>
            <person name="Barry K."/>
            <person name="He S."/>
            <person name="Salamov A."/>
            <person name="Szeto E."/>
            <person name="Dalin E."/>
            <person name="Pangilinan J.L."/>
            <person name="Lapidus A."/>
            <person name="Lowry S."/>
            <person name="Kyrpides N.C."/>
            <person name="McMahon K.D."/>
            <person name="Hugenholtz P."/>
        </authorList>
    </citation>
    <scope>NUCLEOTIDE SEQUENCE [LARGE SCALE GENOMIC DNA]</scope>
    <source>
        <strain evidence="4">UW-1</strain>
    </source>
</reference>
<evidence type="ECO:0000256" key="1">
    <source>
        <dbReference type="ARBA" id="ARBA00022603"/>
    </source>
</evidence>
<dbReference type="CDD" id="cd18095">
    <property type="entry name" value="SpoU-like_rRNA-MTase"/>
    <property type="match status" value="1"/>
</dbReference>
<protein>
    <submittedName>
        <fullName evidence="4">tRNA/rRNA methyltransferase (SpoU)</fullName>
    </submittedName>
</protein>
<name>C7RTK9_ACCRE</name>
<feature type="domain" description="tRNA/rRNA methyltransferase SpoU type" evidence="3">
    <location>
        <begin position="118"/>
        <end position="254"/>
    </location>
</feature>
<dbReference type="HOGENOM" id="CLU_021322_3_2_4"/>
<dbReference type="GO" id="GO:0032259">
    <property type="term" value="P:methylation"/>
    <property type="evidence" value="ECO:0007669"/>
    <property type="project" value="UniProtKB-KW"/>
</dbReference>
<accession>C7RTK9</accession>
<dbReference type="Gene3D" id="3.30.1330.30">
    <property type="match status" value="1"/>
</dbReference>
<gene>
    <name evidence="4" type="ordered locus">CAP2UW1_2862</name>
</gene>
<dbReference type="GO" id="GO:0003723">
    <property type="term" value="F:RNA binding"/>
    <property type="evidence" value="ECO:0007669"/>
    <property type="project" value="InterPro"/>
</dbReference>
<proteinExistence type="predicted"/>
<evidence type="ECO:0000256" key="2">
    <source>
        <dbReference type="ARBA" id="ARBA00022679"/>
    </source>
</evidence>
<organism evidence="4">
    <name type="scientific">Accumulibacter regalis</name>
    <dbReference type="NCBI Taxonomy" id="522306"/>
    <lineage>
        <taxon>Bacteria</taxon>
        <taxon>Pseudomonadati</taxon>
        <taxon>Pseudomonadota</taxon>
        <taxon>Betaproteobacteria</taxon>
        <taxon>Candidatus Accumulibacter</taxon>
    </lineage>
</organism>
<dbReference type="InterPro" id="IPR001537">
    <property type="entry name" value="SpoU_MeTrfase"/>
</dbReference>
<dbReference type="STRING" id="522306.CAP2UW1_2862"/>
<dbReference type="InterPro" id="IPR029026">
    <property type="entry name" value="tRNA_m1G_MTases_N"/>
</dbReference>
<dbReference type="InterPro" id="IPR029028">
    <property type="entry name" value="Alpha/beta_knot_MTases"/>
</dbReference>
<keyword evidence="2 4" id="KW-0808">Transferase</keyword>
<sequence>MRRIVSRDNPHYKVLKKLLQSGRERRRTGLAVLDGMHLIDAYSRHCGIPIEIVVSDSGTGRPEIASYLESGQVGVTITVLGDVLFAELAVVETPSGIMAIIDRPRPLQGPAPDMQADTVVLDGVQDPGNVGSILRSAAAAGFRQILLSPDCAQAWAPKTLRAAMGAHFQLDVLEHCDLPAFLSAYRGQPVATLLGASTSLYGADLAGPVAWVFGSEGLGVRPAVAALTRLQVRIPMPGPSESLNVAAAAAVCLFETVRRRQTEASPSRVAGG</sequence>
<dbReference type="PANTHER" id="PTHR43191">
    <property type="entry name" value="RRNA METHYLTRANSFERASE 3"/>
    <property type="match status" value="1"/>
</dbReference>
<dbReference type="InterPro" id="IPR051259">
    <property type="entry name" value="rRNA_Methyltransferase"/>
</dbReference>
<dbReference type="PANTHER" id="PTHR43191:SF2">
    <property type="entry name" value="RRNA METHYLTRANSFERASE 3, MITOCHONDRIAL"/>
    <property type="match status" value="1"/>
</dbReference>
<dbReference type="OrthoDB" id="9794400at2"/>
<dbReference type="AlphaFoldDB" id="C7RTK9"/>
<dbReference type="EMBL" id="CP001715">
    <property type="protein sequence ID" value="ACV36142.1"/>
    <property type="molecule type" value="Genomic_DNA"/>
</dbReference>
<reference evidence="4" key="1">
    <citation type="submission" date="2009-08" db="EMBL/GenBank/DDBJ databases">
        <authorList>
            <consortium name="US DOE Joint Genome Institute"/>
            <person name="Lucas S."/>
            <person name="Copeland A."/>
            <person name="Lapidus A."/>
            <person name="Glavina del Rio T."/>
            <person name="Dalin E."/>
            <person name="Tice H."/>
            <person name="Bruce D."/>
            <person name="Barry K."/>
            <person name="Pitluck S."/>
            <person name="Lowry S."/>
            <person name="Larimer F."/>
            <person name="Land M."/>
            <person name="Hauser L."/>
            <person name="Kyrpides N."/>
            <person name="Ivanova N."/>
            <person name="McMahon K.D."/>
            <person name="Hugenholtz P."/>
        </authorList>
    </citation>
    <scope>NUCLEOTIDE SEQUENCE</scope>
    <source>
        <strain evidence="4">UW-1</strain>
    </source>
</reference>
<evidence type="ECO:0000259" key="3">
    <source>
        <dbReference type="Pfam" id="PF00588"/>
    </source>
</evidence>
<dbReference type="KEGG" id="app:CAP2UW1_2862"/>
<dbReference type="GO" id="GO:0008173">
    <property type="term" value="F:RNA methyltransferase activity"/>
    <property type="evidence" value="ECO:0007669"/>
    <property type="project" value="InterPro"/>
</dbReference>
<dbReference type="SUPFAM" id="SSF55315">
    <property type="entry name" value="L30e-like"/>
    <property type="match status" value="1"/>
</dbReference>
<dbReference type="eggNOG" id="COG0566">
    <property type="taxonomic scope" value="Bacteria"/>
</dbReference>
<dbReference type="Gene3D" id="3.40.1280.10">
    <property type="match status" value="1"/>
</dbReference>
<dbReference type="SUPFAM" id="SSF75217">
    <property type="entry name" value="alpha/beta knot"/>
    <property type="match status" value="1"/>
</dbReference>
<dbReference type="Pfam" id="PF00588">
    <property type="entry name" value="SpoU_methylase"/>
    <property type="match status" value="1"/>
</dbReference>
<dbReference type="InterPro" id="IPR029064">
    <property type="entry name" value="Ribosomal_eL30-like_sf"/>
</dbReference>
<evidence type="ECO:0000313" key="4">
    <source>
        <dbReference type="EMBL" id="ACV36142.1"/>
    </source>
</evidence>